<organism evidence="2">
    <name type="scientific">Chondromyces catenulatus</name>
    <dbReference type="NCBI Taxonomy" id="1653841"/>
    <lineage>
        <taxon>Bacteria</taxon>
        <taxon>Pseudomonadati</taxon>
        <taxon>Myxococcota</taxon>
        <taxon>Polyangia</taxon>
        <taxon>Polyangiales</taxon>
        <taxon>Polyangiaceae</taxon>
        <taxon>Chondromyces</taxon>
    </lineage>
</organism>
<evidence type="ECO:0008006" key="3">
    <source>
        <dbReference type="Google" id="ProtNLM"/>
    </source>
</evidence>
<dbReference type="PIRSF" id="PIRSF004681">
    <property type="entry name" value="UCP004681"/>
    <property type="match status" value="1"/>
</dbReference>
<name>A0A3S7UZE6_9BACT</name>
<dbReference type="Gene3D" id="2.60.120.460">
    <property type="entry name" value="YjbQ-like"/>
    <property type="match status" value="1"/>
</dbReference>
<proteinExistence type="inferred from homology"/>
<evidence type="ECO:0000256" key="1">
    <source>
        <dbReference type="ARBA" id="ARBA00005534"/>
    </source>
</evidence>
<dbReference type="SUPFAM" id="SSF111038">
    <property type="entry name" value="YjbQ-like"/>
    <property type="match status" value="1"/>
</dbReference>
<protein>
    <recommendedName>
        <fullName evidence="3">Secondary thiamine-phosphate synthase enzyme</fullName>
    </recommendedName>
</protein>
<evidence type="ECO:0000313" key="2">
    <source>
        <dbReference type="EMBL" id="AYM54121.1"/>
    </source>
</evidence>
<dbReference type="Pfam" id="PF01894">
    <property type="entry name" value="YjbQ"/>
    <property type="match status" value="1"/>
</dbReference>
<dbReference type="AlphaFoldDB" id="A0A3S7UZE6"/>
<dbReference type="EMBL" id="MH908917">
    <property type="protein sequence ID" value="AYM54121.1"/>
    <property type="molecule type" value="Genomic_DNA"/>
</dbReference>
<dbReference type="InterPro" id="IPR035917">
    <property type="entry name" value="YjbQ-like_sf"/>
</dbReference>
<dbReference type="PROSITE" id="PS01314">
    <property type="entry name" value="UPF0047"/>
    <property type="match status" value="1"/>
</dbReference>
<dbReference type="InterPro" id="IPR001602">
    <property type="entry name" value="UPF0047_YjbQ-like"/>
</dbReference>
<dbReference type="PANTHER" id="PTHR30615:SF8">
    <property type="entry name" value="UPF0047 PROTEIN C4A8.02C"/>
    <property type="match status" value="1"/>
</dbReference>
<dbReference type="NCBIfam" id="TIGR00149">
    <property type="entry name" value="TIGR00149_YjbQ"/>
    <property type="match status" value="1"/>
</dbReference>
<sequence>MNATCHQRTIEVRTRGRGLVNVTDSVGAIVAEAGVDVGLCSVFLQHTSASLVVQENADPAVLRDLERWIEKLAPESKSYEHNDEGPDDMPSHLRTSITHTSETLPVTGGKIALGTWQALYVWEHRTSPHVRRLVITVWGAARGKESGR</sequence>
<reference evidence="2" key="1">
    <citation type="journal article" date="2018" name="J. Ind. Microbiol. Biotechnol.">
        <title>Genome mining reveals uncommon alkylpyrones as type III PKS products from myxobacteria.</title>
        <authorList>
            <person name="Hug J.J."/>
            <person name="Panter F."/>
            <person name="Krug D."/>
            <person name="Muller R."/>
        </authorList>
    </citation>
    <scope>NUCLEOTIDE SEQUENCE</scope>
    <source>
        <strain evidence="2">Sp. MSr9030</strain>
    </source>
</reference>
<comment type="similarity">
    <text evidence="1">Belongs to the UPF0047 family.</text>
</comment>
<dbReference type="PANTHER" id="PTHR30615">
    <property type="entry name" value="UNCHARACTERIZED PROTEIN YJBQ-RELATED"/>
    <property type="match status" value="1"/>
</dbReference>
<accession>A0A3S7UZE6</accession>